<protein>
    <submittedName>
        <fullName evidence="1">Uncharacterized protein</fullName>
    </submittedName>
</protein>
<proteinExistence type="predicted"/>
<evidence type="ECO:0000313" key="2">
    <source>
        <dbReference type="Proteomes" id="UP000285970"/>
    </source>
</evidence>
<comment type="caution">
    <text evidence="1">The sequence shown here is derived from an EMBL/GenBank/DDBJ whole genome shotgun (WGS) entry which is preliminary data.</text>
</comment>
<dbReference type="Proteomes" id="UP000285970">
    <property type="component" value="Unassembled WGS sequence"/>
</dbReference>
<evidence type="ECO:0000313" key="1">
    <source>
        <dbReference type="EMBL" id="RWR18875.1"/>
    </source>
</evidence>
<accession>A0A443JEA0</accession>
<gene>
    <name evidence="1" type="ORF">D8Y23_08895</name>
</gene>
<dbReference type="AlphaFoldDB" id="A0A443JEA0"/>
<dbReference type="EMBL" id="RBZY01000027">
    <property type="protein sequence ID" value="RWR18875.1"/>
    <property type="molecule type" value="Genomic_DNA"/>
</dbReference>
<name>A0A443JEA0_9MICO</name>
<organism evidence="1 2">
    <name type="scientific">Microbacterium enclense</name>
    <dbReference type="NCBI Taxonomy" id="993073"/>
    <lineage>
        <taxon>Bacteria</taxon>
        <taxon>Bacillati</taxon>
        <taxon>Actinomycetota</taxon>
        <taxon>Actinomycetes</taxon>
        <taxon>Micrococcales</taxon>
        <taxon>Microbacteriaceae</taxon>
        <taxon>Microbacterium</taxon>
    </lineage>
</organism>
<sequence>MEGGLSELMDLQESIFKLQVDVQAEISEAKRGLSKDAASLHYVSELRRLRKLARKLGDAAAWTVLLLDRQVIHSLRDNQAVPIPSRFDNHHRAMFDFVHSMISREWGIPIVHDITDILRVGDVTYVRPTGHQDPLAQYATMELKISPGVPVEGSDDKLLEYSVQVHSITKEPIAQPAHVVTTEPTPAAVRRQELQARHNSPRIARQLQRMRNAVDGQAAEFYKMSKVGDAHVFTVRTEGDPEPHWNLLRRAMRQARSQGNASFSLGGFVSYTVVYNAAGLTETDFQPESMVASIKEIMPSARRTGRDNLTVQLVSEPRDDDKHLPHVVLPMFLWAVPRRAIDDMIRFRMVVTAAWNMGALAELIEAEGMEVRPSPTGTDPRNYGVVVPLKWADGAGEYHLGVPWDDVMLAVREFRGPEAVLARLRAARDMTEHVSLTEFIEQSDTVGGGGNTSENVNDAG</sequence>
<reference evidence="1 2" key="1">
    <citation type="journal article" date="2018" name="Front. Microbiol.">
        <title>Novel Insights Into Bacterial Dimethylsulfoniopropionate Catabolism in the East China Sea.</title>
        <authorList>
            <person name="Liu J."/>
            <person name="Liu J."/>
            <person name="Zhang S.H."/>
            <person name="Liang J."/>
            <person name="Lin H."/>
            <person name="Song D."/>
            <person name="Yang G.P."/>
            <person name="Todd J.D."/>
            <person name="Zhang X.H."/>
        </authorList>
    </citation>
    <scope>NUCLEOTIDE SEQUENCE [LARGE SCALE GENOMIC DNA]</scope>
    <source>
        <strain evidence="1 2">ZYFD042</strain>
    </source>
</reference>